<evidence type="ECO:0000256" key="5">
    <source>
        <dbReference type="ARBA" id="ARBA00022679"/>
    </source>
</evidence>
<evidence type="ECO:0000313" key="13">
    <source>
        <dbReference type="Proteomes" id="UP000469558"/>
    </source>
</evidence>
<evidence type="ECO:0000256" key="6">
    <source>
        <dbReference type="ARBA" id="ARBA00022723"/>
    </source>
</evidence>
<dbReference type="GO" id="GO:0005965">
    <property type="term" value="C:protein farnesyltransferase complex"/>
    <property type="evidence" value="ECO:0007669"/>
    <property type="project" value="UniProtKB-UniRule"/>
</dbReference>
<evidence type="ECO:0000256" key="9">
    <source>
        <dbReference type="RuleBase" id="RU365056"/>
    </source>
</evidence>
<feature type="region of interest" description="Disordered" evidence="10">
    <location>
        <begin position="1"/>
        <end position="55"/>
    </location>
</feature>
<dbReference type="AlphaFoldDB" id="A0A8T9CI03"/>
<keyword evidence="4 9" id="KW-0637">Prenyltransferase</keyword>
<dbReference type="InterPro" id="IPR001330">
    <property type="entry name" value="Prenyltrans"/>
</dbReference>
<dbReference type="InterPro" id="IPR026872">
    <property type="entry name" value="FTB"/>
</dbReference>
<dbReference type="Proteomes" id="UP000469558">
    <property type="component" value="Unassembled WGS sequence"/>
</dbReference>
<keyword evidence="13" id="KW-1185">Reference proteome</keyword>
<dbReference type="GO" id="GO:0008270">
    <property type="term" value="F:zinc ion binding"/>
    <property type="evidence" value="ECO:0007669"/>
    <property type="project" value="UniProtKB-UniRule"/>
</dbReference>
<comment type="catalytic activity">
    <reaction evidence="9">
        <text>L-cysteinyl-[protein] + (2E,6E)-farnesyl diphosphate = S-(2E,6E)-farnesyl-L-cysteinyl-[protein] + diphosphate</text>
        <dbReference type="Rhea" id="RHEA:13345"/>
        <dbReference type="Rhea" id="RHEA-COMP:10131"/>
        <dbReference type="Rhea" id="RHEA-COMP:11535"/>
        <dbReference type="ChEBI" id="CHEBI:29950"/>
        <dbReference type="ChEBI" id="CHEBI:33019"/>
        <dbReference type="ChEBI" id="CHEBI:86019"/>
        <dbReference type="ChEBI" id="CHEBI:175763"/>
    </reaction>
</comment>
<sequence length="536" mass="58816">MTFPIRGKKHRHSVAFQRRRMQSEGATASASATSEPSSSANGPFDRSSSGNQQTQRPGFVIQETTAEDEAVNLASSTLSSVMSARTAAATLVPDVFTSLPLIRDLLNTESSQVQDQTIQECLPFISRAEAKIQYNAHGVPHLDRKRHVQFLHKNLRKLPAPYVAADASRPWMFYWVLSGLYAMGEDISEYQERLISTVRPMQNTTGGFGGGNGQMSHLAPTYAVILSLAIVGGKDAMDLINRRAMWKWLGALKQPDGGFQMSVGGEEDVRGAYIAVVIMTLLDLPLSLPRDSPAWSREGLTLLSGLPEWVSRCQTFEGGISGSPEKEAHGAYAFCALACLCIIGEPHIIIPKYLDVPLLISWLSARQYAPEGGFSGRTNKLVDGCYSHWVGGCWPLIEACLDGTNPSESPSTPKLSVGSLYSREGLIRYILCCCQDQSKRGGLRDKPSHASDSYHTCYVLAGLSSAQHKWHYNASATKMESSGTLSSPYQWTSEIWVEDSQIYDEEDRVRTLHPVFVIPEGAAEEMRAYFSSKGGF</sequence>
<keyword evidence="8 9" id="KW-0862">Zinc</keyword>
<accession>A0A8T9CI03</accession>
<reference evidence="12 13" key="1">
    <citation type="submission" date="2018-05" db="EMBL/GenBank/DDBJ databases">
        <title>Genome sequencing and assembly of the regulated plant pathogen Lachnellula willkommii and related sister species for the development of diagnostic species identification markers.</title>
        <authorList>
            <person name="Giroux E."/>
            <person name="Bilodeau G."/>
        </authorList>
    </citation>
    <scope>NUCLEOTIDE SEQUENCE [LARGE SCALE GENOMIC DNA]</scope>
    <source>
        <strain evidence="12 13">CBS 268.59</strain>
    </source>
</reference>
<feature type="compositionally biased region" description="Polar residues" evidence="10">
    <location>
        <begin position="46"/>
        <end position="55"/>
    </location>
</feature>
<keyword evidence="5 9" id="KW-0808">Transferase</keyword>
<feature type="compositionally biased region" description="Low complexity" evidence="10">
    <location>
        <begin position="23"/>
        <end position="40"/>
    </location>
</feature>
<dbReference type="Pfam" id="PF00432">
    <property type="entry name" value="Prenyltrans"/>
    <property type="match status" value="1"/>
</dbReference>
<keyword evidence="6 9" id="KW-0479">Metal-binding</keyword>
<evidence type="ECO:0000256" key="10">
    <source>
        <dbReference type="SAM" id="MobiDB-lite"/>
    </source>
</evidence>
<dbReference type="InterPro" id="IPR045089">
    <property type="entry name" value="PGGT1B-like"/>
</dbReference>
<evidence type="ECO:0000313" key="12">
    <source>
        <dbReference type="EMBL" id="TVY85489.1"/>
    </source>
</evidence>
<dbReference type="OrthoDB" id="10261146at2759"/>
<feature type="domain" description="Prenyltransferase alpha-alpha toroid" evidence="11">
    <location>
        <begin position="142"/>
        <end position="518"/>
    </location>
</feature>
<keyword evidence="7" id="KW-0677">Repeat</keyword>
<dbReference type="GO" id="GO:0097354">
    <property type="term" value="P:prenylation"/>
    <property type="evidence" value="ECO:0007669"/>
    <property type="project" value="UniProtKB-UniRule"/>
</dbReference>
<dbReference type="SUPFAM" id="SSF48239">
    <property type="entry name" value="Terpenoid cyclases/Protein prenyltransferases"/>
    <property type="match status" value="1"/>
</dbReference>
<dbReference type="EC" id="2.5.1.58" evidence="2 9"/>
<evidence type="ECO:0000256" key="1">
    <source>
        <dbReference type="ARBA" id="ARBA00010497"/>
    </source>
</evidence>
<dbReference type="PANTHER" id="PTHR11774:SF6">
    <property type="entry name" value="PROTEIN FARNESYLTRANSFERASE SUBUNIT BETA"/>
    <property type="match status" value="1"/>
</dbReference>
<comment type="subunit">
    <text evidence="9">Heterodimer of an alpha and a beta subunit.</text>
</comment>
<comment type="caution">
    <text evidence="12">The sequence shown here is derived from an EMBL/GenBank/DDBJ whole genome shotgun (WGS) entry which is preliminary data.</text>
</comment>
<dbReference type="CDD" id="cd02893">
    <property type="entry name" value="FTase"/>
    <property type="match status" value="1"/>
</dbReference>
<dbReference type="Gene3D" id="1.50.10.20">
    <property type="match status" value="1"/>
</dbReference>
<dbReference type="PANTHER" id="PTHR11774">
    <property type="entry name" value="GERANYLGERANYL TRANSFERASE TYPE BETA SUBUNIT"/>
    <property type="match status" value="1"/>
</dbReference>
<evidence type="ECO:0000256" key="4">
    <source>
        <dbReference type="ARBA" id="ARBA00022602"/>
    </source>
</evidence>
<evidence type="ECO:0000256" key="7">
    <source>
        <dbReference type="ARBA" id="ARBA00022737"/>
    </source>
</evidence>
<name>A0A8T9CI03_9HELO</name>
<evidence type="ECO:0000256" key="2">
    <source>
        <dbReference type="ARBA" id="ARBA00012702"/>
    </source>
</evidence>
<protein>
    <recommendedName>
        <fullName evidence="3 9">Protein farnesyltransferase subunit beta</fullName>
        <shortName evidence="9">FTase-beta</shortName>
        <ecNumber evidence="2 9">2.5.1.58</ecNumber>
    </recommendedName>
</protein>
<dbReference type="FunFam" id="1.50.10.20:FF:000014">
    <property type="entry name" value="Protein farnesyltransferase subunit beta"/>
    <property type="match status" value="1"/>
</dbReference>
<comment type="similarity">
    <text evidence="1 9">Belongs to the protein prenyltransferase subunit beta family.</text>
</comment>
<dbReference type="GO" id="GO:0004660">
    <property type="term" value="F:protein farnesyltransferase activity"/>
    <property type="evidence" value="ECO:0007669"/>
    <property type="project" value="UniProtKB-UniRule"/>
</dbReference>
<proteinExistence type="inferred from homology"/>
<organism evidence="12 13">
    <name type="scientific">Lachnellula suecica</name>
    <dbReference type="NCBI Taxonomy" id="602035"/>
    <lineage>
        <taxon>Eukaryota</taxon>
        <taxon>Fungi</taxon>
        <taxon>Dikarya</taxon>
        <taxon>Ascomycota</taxon>
        <taxon>Pezizomycotina</taxon>
        <taxon>Leotiomycetes</taxon>
        <taxon>Helotiales</taxon>
        <taxon>Lachnaceae</taxon>
        <taxon>Lachnellula</taxon>
    </lineage>
</organism>
<comment type="cofactor">
    <cofactor evidence="9">
        <name>Zn(2+)</name>
        <dbReference type="ChEBI" id="CHEBI:29105"/>
    </cofactor>
    <text evidence="9">Binds 1 zinc ion per subunit.</text>
</comment>
<evidence type="ECO:0000256" key="3">
    <source>
        <dbReference type="ARBA" id="ARBA00015798"/>
    </source>
</evidence>
<gene>
    <name evidence="12" type="primary">cpp1</name>
    <name evidence="12" type="ORF">LSUE1_G000209</name>
</gene>
<evidence type="ECO:0000256" key="8">
    <source>
        <dbReference type="ARBA" id="ARBA00022833"/>
    </source>
</evidence>
<dbReference type="InterPro" id="IPR008930">
    <property type="entry name" value="Terpenoid_cyclase/PrenylTrfase"/>
</dbReference>
<dbReference type="EMBL" id="QGMK01000005">
    <property type="protein sequence ID" value="TVY85489.1"/>
    <property type="molecule type" value="Genomic_DNA"/>
</dbReference>
<feature type="compositionally biased region" description="Basic residues" evidence="10">
    <location>
        <begin position="1"/>
        <end position="20"/>
    </location>
</feature>
<evidence type="ECO:0000259" key="11">
    <source>
        <dbReference type="Pfam" id="PF00432"/>
    </source>
</evidence>
<comment type="function">
    <text evidence="9">Catalyzes the transfer of a farnesyl moiety from farnesyl diphosphate to a cysteine at the fourth position from the C-terminus of several proteins. The beta subunit is responsible for peptide-binding.</text>
</comment>